<accession>A0A9X3PJP0</accession>
<evidence type="ECO:0000313" key="2">
    <source>
        <dbReference type="EMBL" id="MDA1359795.1"/>
    </source>
</evidence>
<gene>
    <name evidence="2" type="ORF">O1R50_09185</name>
</gene>
<proteinExistence type="predicted"/>
<feature type="transmembrane region" description="Helical" evidence="1">
    <location>
        <begin position="6"/>
        <end position="28"/>
    </location>
</feature>
<dbReference type="AlphaFoldDB" id="A0A9X3PJP0"/>
<dbReference type="Proteomes" id="UP001146067">
    <property type="component" value="Unassembled WGS sequence"/>
</dbReference>
<keyword evidence="1" id="KW-1133">Transmembrane helix</keyword>
<dbReference type="EMBL" id="JAPZVP010000006">
    <property type="protein sequence ID" value="MDA1359795.1"/>
    <property type="molecule type" value="Genomic_DNA"/>
</dbReference>
<keyword evidence="1" id="KW-0812">Transmembrane</keyword>
<protein>
    <submittedName>
        <fullName evidence="2">Uncharacterized protein</fullName>
    </submittedName>
</protein>
<evidence type="ECO:0000256" key="1">
    <source>
        <dbReference type="SAM" id="Phobius"/>
    </source>
</evidence>
<organism evidence="2 3">
    <name type="scientific">Glycomyces luteolus</name>
    <dbReference type="NCBI Taxonomy" id="2670330"/>
    <lineage>
        <taxon>Bacteria</taxon>
        <taxon>Bacillati</taxon>
        <taxon>Actinomycetota</taxon>
        <taxon>Actinomycetes</taxon>
        <taxon>Glycomycetales</taxon>
        <taxon>Glycomycetaceae</taxon>
        <taxon>Glycomyces</taxon>
    </lineage>
</organism>
<keyword evidence="3" id="KW-1185">Reference proteome</keyword>
<evidence type="ECO:0000313" key="3">
    <source>
        <dbReference type="Proteomes" id="UP001146067"/>
    </source>
</evidence>
<keyword evidence="1" id="KW-0472">Membrane</keyword>
<reference evidence="2" key="1">
    <citation type="submission" date="2022-12" db="EMBL/GenBank/DDBJ databases">
        <title>Gycomyces niveus sp.nov.,a novel actinomycete isolated from soil in Shouguan.</title>
        <authorList>
            <person name="Yang X."/>
        </authorList>
    </citation>
    <scope>NUCLEOTIDE SEQUENCE</scope>
    <source>
        <strain evidence="2">NEAU-A15</strain>
    </source>
</reference>
<dbReference type="RefSeq" id="WP_270109679.1">
    <property type="nucleotide sequence ID" value="NZ_JAPZVP010000006.1"/>
</dbReference>
<sequence>MPLDPSIFGLLLGALLGTVAGFAARGLLVEADRRRAQRHPWPITTPVARDLDGARRVINSLARQLNDARRARHSNEPPEYLAQTYQVVLLGAAVDEGDLVAISTTLLDLIGTAASESEPDRRTDEQR</sequence>
<comment type="caution">
    <text evidence="2">The sequence shown here is derived from an EMBL/GenBank/DDBJ whole genome shotgun (WGS) entry which is preliminary data.</text>
</comment>
<name>A0A9X3PJP0_9ACTN</name>